<dbReference type="InterPro" id="IPR020568">
    <property type="entry name" value="Ribosomal_Su5_D2-typ_SF"/>
</dbReference>
<dbReference type="EC" id="3.4.21.53" evidence="1"/>
<dbReference type="Gene3D" id="2.30.42.10">
    <property type="match status" value="1"/>
</dbReference>
<dbReference type="InterPro" id="IPR008269">
    <property type="entry name" value="Lon_proteolytic"/>
</dbReference>
<feature type="region of interest" description="Disordered" evidence="2">
    <location>
        <begin position="1"/>
        <end position="21"/>
    </location>
</feature>
<keyword evidence="1" id="KW-0645">Protease</keyword>
<dbReference type="SUPFAM" id="SSF54211">
    <property type="entry name" value="Ribosomal protein S5 domain 2-like"/>
    <property type="match status" value="1"/>
</dbReference>
<dbReference type="InterPro" id="IPR036034">
    <property type="entry name" value="PDZ_sf"/>
</dbReference>
<feature type="domain" description="Lon proteolytic" evidence="5">
    <location>
        <begin position="257"/>
        <end position="358"/>
    </location>
</feature>
<keyword evidence="3" id="KW-0812">Transmembrane</keyword>
<protein>
    <recommendedName>
        <fullName evidence="1">endopeptidase La</fullName>
        <ecNumber evidence="1">3.4.21.53</ecNumber>
    </recommendedName>
</protein>
<evidence type="ECO:0000256" key="3">
    <source>
        <dbReference type="SAM" id="Phobius"/>
    </source>
</evidence>
<dbReference type="Pfam" id="PF13180">
    <property type="entry name" value="PDZ_2"/>
    <property type="match status" value="1"/>
</dbReference>
<dbReference type="Gene3D" id="3.30.230.10">
    <property type="match status" value="1"/>
</dbReference>
<gene>
    <name evidence="6" type="ORF">ACFFN0_04005</name>
</gene>
<dbReference type="PROSITE" id="PS51786">
    <property type="entry name" value="LON_PROTEOLYTIC"/>
    <property type="match status" value="1"/>
</dbReference>
<keyword evidence="7" id="KW-1185">Reference proteome</keyword>
<feature type="active site" evidence="1">
    <location>
        <position position="310"/>
    </location>
</feature>
<evidence type="ECO:0000313" key="6">
    <source>
        <dbReference type="EMBL" id="MFB9731205.1"/>
    </source>
</evidence>
<dbReference type="EMBL" id="JBHMAX010000007">
    <property type="protein sequence ID" value="MFB9731205.1"/>
    <property type="molecule type" value="Genomic_DNA"/>
</dbReference>
<dbReference type="Pfam" id="PF05362">
    <property type="entry name" value="Lon_C"/>
    <property type="match status" value="1"/>
</dbReference>
<dbReference type="RefSeq" id="WP_141337847.1">
    <property type="nucleotide sequence ID" value="NZ_JBHMAX010000007.1"/>
</dbReference>
<keyword evidence="1" id="KW-0378">Hydrolase</keyword>
<comment type="similarity">
    <text evidence="1">Belongs to the peptidase S16 family.</text>
</comment>
<keyword evidence="1" id="KW-0720">Serine protease</keyword>
<sequence>MSEGYHHGYPRQQPDRVPHTGIGRRSGATLLLVPLLVVAAAAASWVGVDKVVYEPGPVFDTLDSIDGTPVVVLDPELEDHPTEGDLFFTTVRLDGGPGEKVTLLEWGRAALDPALTVHPREEIFPEQVTAEQVREQNTELMEHSQQDAAVVALREAGIEVPEDIVVAQVIADAPADGVLHVDDEILEVEGEPMTDAETVRSRLQEVTAGESASMTLVRDGEEVTLDVPTVRDEESGRTIVGVYLAPRYDMPYDVTISAGNVGGPSAGLMFSLAIYDRITPGALTGGRSVAGTGTISGLGNVGPISGVRQKMYAAEEAGVELFLAPEDNCDEVVEGRPDGLVVVPVATFAEAREHVEAAAGSDDVGALDLPSCQDVVDEDGAPATG</sequence>
<keyword evidence="3" id="KW-1133">Transmembrane helix</keyword>
<keyword evidence="3" id="KW-0472">Membrane</keyword>
<dbReference type="PANTHER" id="PTHR10046">
    <property type="entry name" value="ATP DEPENDENT LON PROTEASE FAMILY MEMBER"/>
    <property type="match status" value="1"/>
</dbReference>
<comment type="caution">
    <text evidence="6">The sequence shown here is derived from an EMBL/GenBank/DDBJ whole genome shotgun (WGS) entry which is preliminary data.</text>
</comment>
<reference evidence="6 7" key="1">
    <citation type="submission" date="2024-09" db="EMBL/GenBank/DDBJ databases">
        <authorList>
            <person name="Sun Q."/>
            <person name="Mori K."/>
        </authorList>
    </citation>
    <scope>NUCLEOTIDE SEQUENCE [LARGE SCALE GENOMIC DNA]</scope>
    <source>
        <strain evidence="6 7">JCM 12763</strain>
    </source>
</reference>
<evidence type="ECO:0000259" key="4">
    <source>
        <dbReference type="PROSITE" id="PS50106"/>
    </source>
</evidence>
<organism evidence="6 7">
    <name type="scientific">Ornithinimicrobium kibberense</name>
    <dbReference type="NCBI Taxonomy" id="282060"/>
    <lineage>
        <taxon>Bacteria</taxon>
        <taxon>Bacillati</taxon>
        <taxon>Actinomycetota</taxon>
        <taxon>Actinomycetes</taxon>
        <taxon>Micrococcales</taxon>
        <taxon>Ornithinimicrobiaceae</taxon>
        <taxon>Ornithinimicrobium</taxon>
    </lineage>
</organism>
<evidence type="ECO:0000256" key="1">
    <source>
        <dbReference type="PROSITE-ProRule" id="PRU01122"/>
    </source>
</evidence>
<name>A0ABV5V0C5_9MICO</name>
<dbReference type="PROSITE" id="PS50106">
    <property type="entry name" value="PDZ"/>
    <property type="match status" value="1"/>
</dbReference>
<dbReference type="InterPro" id="IPR027065">
    <property type="entry name" value="Lon_Prtase"/>
</dbReference>
<dbReference type="Proteomes" id="UP001589613">
    <property type="component" value="Unassembled WGS sequence"/>
</dbReference>
<feature type="active site" evidence="1">
    <location>
        <position position="265"/>
    </location>
</feature>
<dbReference type="InterPro" id="IPR014721">
    <property type="entry name" value="Ribsml_uS5_D2-typ_fold_subgr"/>
</dbReference>
<feature type="transmembrane region" description="Helical" evidence="3">
    <location>
        <begin position="28"/>
        <end position="48"/>
    </location>
</feature>
<evidence type="ECO:0000259" key="5">
    <source>
        <dbReference type="PROSITE" id="PS51786"/>
    </source>
</evidence>
<evidence type="ECO:0000256" key="2">
    <source>
        <dbReference type="SAM" id="MobiDB-lite"/>
    </source>
</evidence>
<accession>A0ABV5V0C5</accession>
<dbReference type="SUPFAM" id="SSF50156">
    <property type="entry name" value="PDZ domain-like"/>
    <property type="match status" value="1"/>
</dbReference>
<comment type="catalytic activity">
    <reaction evidence="1">
        <text>Hydrolysis of proteins in presence of ATP.</text>
        <dbReference type="EC" id="3.4.21.53"/>
    </reaction>
</comment>
<feature type="domain" description="PDZ" evidence="4">
    <location>
        <begin position="137"/>
        <end position="231"/>
    </location>
</feature>
<proteinExistence type="inferred from homology"/>
<evidence type="ECO:0000313" key="7">
    <source>
        <dbReference type="Proteomes" id="UP001589613"/>
    </source>
</evidence>
<dbReference type="SMART" id="SM00228">
    <property type="entry name" value="PDZ"/>
    <property type="match status" value="1"/>
</dbReference>
<dbReference type="InterPro" id="IPR001478">
    <property type="entry name" value="PDZ"/>
</dbReference>